<dbReference type="AlphaFoldDB" id="A0A0A2R3W1"/>
<dbReference type="RefSeq" id="WP_025154873.1">
    <property type="nucleotide sequence ID" value="NZ_BGLW01000026.1"/>
</dbReference>
<dbReference type="Proteomes" id="UP001182247">
    <property type="component" value="Unassembled WGS sequence"/>
</dbReference>
<evidence type="ECO:0000313" key="3">
    <source>
        <dbReference type="EMBL" id="MDS0900599.1"/>
    </source>
</evidence>
<proteinExistence type="predicted"/>
<evidence type="ECO:0000256" key="1">
    <source>
        <dbReference type="SAM" id="MobiDB-lite"/>
    </source>
</evidence>
<gene>
    <name evidence="2" type="ORF">CYG68_19015</name>
    <name evidence="3" type="ORF">OSC06_21935</name>
</gene>
<evidence type="ECO:0000313" key="4">
    <source>
        <dbReference type="Proteomes" id="UP000650477"/>
    </source>
</evidence>
<reference evidence="2" key="1">
    <citation type="submission" date="2017-12" db="EMBL/GenBank/DDBJ databases">
        <title>Genome sequencing and analysis.</title>
        <authorList>
            <person name="Huang Y.-T."/>
        </authorList>
    </citation>
    <scope>NUCLEOTIDE SEQUENCE</scope>
    <source>
        <strain evidence="2">VGH116</strain>
    </source>
</reference>
<dbReference type="GeneID" id="93359467"/>
<dbReference type="STRING" id="582.AL531_11375"/>
<accession>A0A0A2R3W1</accession>
<name>A0A0A2R3W1_MORMO</name>
<comment type="caution">
    <text evidence="2">The sequence shown here is derived from an EMBL/GenBank/DDBJ whole genome shotgun (WGS) entry which is preliminary data.</text>
</comment>
<dbReference type="EMBL" id="PKLF01000027">
    <property type="protein sequence ID" value="MBE8614459.1"/>
    <property type="molecule type" value="Genomic_DNA"/>
</dbReference>
<organism evidence="2 4">
    <name type="scientific">Morganella morganii</name>
    <name type="common">Proteus morganii</name>
    <dbReference type="NCBI Taxonomy" id="582"/>
    <lineage>
        <taxon>Bacteria</taxon>
        <taxon>Pseudomonadati</taxon>
        <taxon>Pseudomonadota</taxon>
        <taxon>Gammaproteobacteria</taxon>
        <taxon>Enterobacterales</taxon>
        <taxon>Morganellaceae</taxon>
        <taxon>Morganella</taxon>
    </lineage>
</organism>
<dbReference type="EMBL" id="JAPKIY010000092">
    <property type="protein sequence ID" value="MDS0900599.1"/>
    <property type="molecule type" value="Genomic_DNA"/>
</dbReference>
<evidence type="ECO:0000313" key="2">
    <source>
        <dbReference type="EMBL" id="MBE8614459.1"/>
    </source>
</evidence>
<evidence type="ECO:0008006" key="5">
    <source>
        <dbReference type="Google" id="ProtNLM"/>
    </source>
</evidence>
<protein>
    <recommendedName>
        <fullName evidence="5">Prophage protein</fullName>
    </recommendedName>
</protein>
<dbReference type="Proteomes" id="UP000650477">
    <property type="component" value="Unassembled WGS sequence"/>
</dbReference>
<feature type="region of interest" description="Disordered" evidence="1">
    <location>
        <begin position="66"/>
        <end position="94"/>
    </location>
</feature>
<dbReference type="OrthoDB" id="9156612at2"/>
<sequence length="120" mass="13100">MSENNRMTSVPDFLSELDAGVFENKLSAALNEVAFGTNKNGGTGEVHVIFKFTQSDEDRVKISHKLKMVTPTKRGKKSEEDTTETPMWVGKGGKLTILPEDQGQLFGIDGSIDGKLKAIN</sequence>
<reference evidence="3" key="2">
    <citation type="submission" date="2023-02" db="EMBL/GenBank/DDBJ databases">
        <title>Detection, antimicrobial susceptibility and genomic characterization of NDM-producing species of Morganellaceae, Yersiniaceae, and Enterobacteriaceae other than Klebsiella.</title>
        <authorList>
            <person name="Camargo C.H."/>
            <person name="Sacchi C.T."/>
            <person name="Campos K.R."/>
        </authorList>
    </citation>
    <scope>NUCLEOTIDE SEQUENCE</scope>
    <source>
        <strain evidence="3">1189_21</strain>
    </source>
</reference>